<feature type="region of interest" description="Disordered" evidence="1">
    <location>
        <begin position="1"/>
        <end position="71"/>
    </location>
</feature>
<proteinExistence type="predicted"/>
<evidence type="ECO:0000256" key="1">
    <source>
        <dbReference type="SAM" id="MobiDB-lite"/>
    </source>
</evidence>
<dbReference type="AlphaFoldDB" id="A0A7V8U9W0"/>
<accession>A0A7V8U9W0</accession>
<keyword evidence="3" id="KW-1185">Reference proteome</keyword>
<sequence length="71" mass="7610">MTDKAENPNAGKEFGEGNYKAAQNYREAQEDFAADKQQVEEKAREAADALDGPEAAELEQAEAAARDGHAA</sequence>
<evidence type="ECO:0000313" key="2">
    <source>
        <dbReference type="EMBL" id="MBA1375845.1"/>
    </source>
</evidence>
<organism evidence="2 3">
    <name type="scientific">Sphingomonas ursincola</name>
    <dbReference type="NCBI Taxonomy" id="56361"/>
    <lineage>
        <taxon>Bacteria</taxon>
        <taxon>Pseudomonadati</taxon>
        <taxon>Pseudomonadota</taxon>
        <taxon>Alphaproteobacteria</taxon>
        <taxon>Sphingomonadales</taxon>
        <taxon>Sphingomonadaceae</taxon>
        <taxon>Sphingomonas</taxon>
    </lineage>
</organism>
<dbReference type="Proteomes" id="UP000589292">
    <property type="component" value="Unassembled WGS sequence"/>
</dbReference>
<protein>
    <submittedName>
        <fullName evidence="2">Uncharacterized protein</fullName>
    </submittedName>
</protein>
<evidence type="ECO:0000313" key="3">
    <source>
        <dbReference type="Proteomes" id="UP000589292"/>
    </source>
</evidence>
<comment type="caution">
    <text evidence="2">The sequence shown here is derived from an EMBL/GenBank/DDBJ whole genome shotgun (WGS) entry which is preliminary data.</text>
</comment>
<feature type="compositionally biased region" description="Basic and acidic residues" evidence="1">
    <location>
        <begin position="27"/>
        <end position="47"/>
    </location>
</feature>
<dbReference type="EMBL" id="VDES01000003">
    <property type="protein sequence ID" value="MBA1375845.1"/>
    <property type="molecule type" value="Genomic_DNA"/>
</dbReference>
<dbReference type="RefSeq" id="WP_060976946.1">
    <property type="nucleotide sequence ID" value="NZ_BAAAGB010000001.1"/>
</dbReference>
<name>A0A7V8U9W0_9SPHN</name>
<gene>
    <name evidence="2" type="ORF">FG486_15990</name>
</gene>
<reference evidence="2 3" key="1">
    <citation type="journal article" date="1994" name="Int. J. Syst. Bacteriol.">
        <title>Phylogenetic positions of novel aerobic, bacteriochlorophyll a-containing bacteria and description of Roseococcus thiosulfatophilus gen. nov., sp. nov., Erythromicrobium ramosum gen. nov., sp. nov., and Erythrobacter litoralis sp. nov.</title>
        <authorList>
            <person name="Yurkov V."/>
            <person name="Stackebrandt E."/>
            <person name="Holmes A."/>
            <person name="Fuerst J.A."/>
            <person name="Hugenholtz P."/>
            <person name="Golecki J."/>
            <person name="Gad'on N."/>
            <person name="Gorlenko V.M."/>
            <person name="Kompantseva E.I."/>
            <person name="Drews G."/>
        </authorList>
    </citation>
    <scope>NUCLEOTIDE SEQUENCE [LARGE SCALE GENOMIC DNA]</scope>
    <source>
        <strain evidence="2 3">KR-99</strain>
    </source>
</reference>